<name>E8X2Y1_GRATM</name>
<dbReference type="KEGG" id="acm:AciX9_1052"/>
<dbReference type="PaxDb" id="1198114-AciX9_1052"/>
<evidence type="ECO:0000313" key="2">
    <source>
        <dbReference type="EMBL" id="ADW68115.1"/>
    </source>
</evidence>
<keyword evidence="3" id="KW-1185">Reference proteome</keyword>
<dbReference type="AlphaFoldDB" id="E8X2Y1"/>
<gene>
    <name evidence="2" type="ordered locus">AciX9_1052</name>
</gene>
<evidence type="ECO:0000256" key="1">
    <source>
        <dbReference type="SAM" id="Phobius"/>
    </source>
</evidence>
<protein>
    <submittedName>
        <fullName evidence="2">Uncharacterized protein</fullName>
    </submittedName>
</protein>
<keyword evidence="1" id="KW-1133">Transmembrane helix</keyword>
<sequence>MRFPLNLLQYVASVVLVIAGIVLLCTPLPV</sequence>
<feature type="transmembrane region" description="Helical" evidence="1">
    <location>
        <begin position="7"/>
        <end position="29"/>
    </location>
</feature>
<dbReference type="HOGENOM" id="CLU_3403797_0_0_0"/>
<keyword evidence="1" id="KW-0472">Membrane</keyword>
<dbReference type="EMBL" id="CP002480">
    <property type="protein sequence ID" value="ADW68115.1"/>
    <property type="molecule type" value="Genomic_DNA"/>
</dbReference>
<dbReference type="STRING" id="1198114.AciX9_1052"/>
<keyword evidence="1" id="KW-0812">Transmembrane</keyword>
<organism evidence="3">
    <name type="scientific">Granulicella tundricola (strain ATCC BAA-1859 / DSM 23138 / MP5ACTX9)</name>
    <dbReference type="NCBI Taxonomy" id="1198114"/>
    <lineage>
        <taxon>Bacteria</taxon>
        <taxon>Pseudomonadati</taxon>
        <taxon>Acidobacteriota</taxon>
        <taxon>Terriglobia</taxon>
        <taxon>Terriglobales</taxon>
        <taxon>Acidobacteriaceae</taxon>
        <taxon>Granulicella</taxon>
    </lineage>
</organism>
<evidence type="ECO:0000313" key="3">
    <source>
        <dbReference type="Proteomes" id="UP000000343"/>
    </source>
</evidence>
<dbReference type="Proteomes" id="UP000000343">
    <property type="component" value="Chromosome"/>
</dbReference>
<reference evidence="3" key="1">
    <citation type="submission" date="2011-01" db="EMBL/GenBank/DDBJ databases">
        <title>Complete sequence of chromosome of Acidobacterium sp. MP5ACTX9.</title>
        <authorList>
            <consortium name="US DOE Joint Genome Institute"/>
            <person name="Lucas S."/>
            <person name="Copeland A."/>
            <person name="Lapidus A."/>
            <person name="Cheng J.-F."/>
            <person name="Goodwin L."/>
            <person name="Pitluck S."/>
            <person name="Teshima H."/>
            <person name="Detter J.C."/>
            <person name="Han C."/>
            <person name="Tapia R."/>
            <person name="Land M."/>
            <person name="Hauser L."/>
            <person name="Kyrpides N."/>
            <person name="Ivanova N."/>
            <person name="Ovchinnikova G."/>
            <person name="Pagani I."/>
            <person name="Rawat S.R."/>
            <person name="Mannisto M."/>
            <person name="Haggblom M.M."/>
            <person name="Woyke T."/>
        </authorList>
    </citation>
    <scope>NUCLEOTIDE SEQUENCE [LARGE SCALE GENOMIC DNA]</scope>
    <source>
        <strain evidence="3">MP5ACTX9</strain>
    </source>
</reference>
<proteinExistence type="predicted"/>
<accession>E8X2Y1</accession>